<name>A0ACC2DUT8_DIPCM</name>
<keyword evidence="2" id="KW-1185">Reference proteome</keyword>
<accession>A0ACC2DUT8</accession>
<protein>
    <submittedName>
        <fullName evidence="1">Uncharacterized protein</fullName>
    </submittedName>
</protein>
<sequence>MTDNNYSFTSYRWQNSSLVSDKTTNNIILGMIKTSSDDNSKRLYILESLVSQPTQVYNRFHTSFIKNNDNPPFILYYFDYQSINSQAHNNIMKRNTWRFFGNNRLSSRRLSVFHLC</sequence>
<reference evidence="2" key="1">
    <citation type="journal article" date="2024" name="Proc. Natl. Acad. Sci. U.S.A.">
        <title>Extraordinary preservation of gene collinearity over three hundred million years revealed in homosporous lycophytes.</title>
        <authorList>
            <person name="Li C."/>
            <person name="Wickell D."/>
            <person name="Kuo L.Y."/>
            <person name="Chen X."/>
            <person name="Nie B."/>
            <person name="Liao X."/>
            <person name="Peng D."/>
            <person name="Ji J."/>
            <person name="Jenkins J."/>
            <person name="Williams M."/>
            <person name="Shu S."/>
            <person name="Plott C."/>
            <person name="Barry K."/>
            <person name="Rajasekar S."/>
            <person name="Grimwood J."/>
            <person name="Han X."/>
            <person name="Sun S."/>
            <person name="Hou Z."/>
            <person name="He W."/>
            <person name="Dai G."/>
            <person name="Sun C."/>
            <person name="Schmutz J."/>
            <person name="Leebens-Mack J.H."/>
            <person name="Li F.W."/>
            <person name="Wang L."/>
        </authorList>
    </citation>
    <scope>NUCLEOTIDE SEQUENCE [LARGE SCALE GENOMIC DNA]</scope>
    <source>
        <strain evidence="2">cv. PW_Plant_1</strain>
    </source>
</reference>
<evidence type="ECO:0000313" key="1">
    <source>
        <dbReference type="EMBL" id="KAJ7557964.1"/>
    </source>
</evidence>
<evidence type="ECO:0000313" key="2">
    <source>
        <dbReference type="Proteomes" id="UP001162992"/>
    </source>
</evidence>
<proteinExistence type="predicted"/>
<gene>
    <name evidence="1" type="ORF">O6H91_04G018800</name>
</gene>
<dbReference type="Proteomes" id="UP001162992">
    <property type="component" value="Chromosome 4"/>
</dbReference>
<dbReference type="EMBL" id="CM055095">
    <property type="protein sequence ID" value="KAJ7557964.1"/>
    <property type="molecule type" value="Genomic_DNA"/>
</dbReference>
<organism evidence="1 2">
    <name type="scientific">Diphasiastrum complanatum</name>
    <name type="common">Issler's clubmoss</name>
    <name type="synonym">Lycopodium complanatum</name>
    <dbReference type="NCBI Taxonomy" id="34168"/>
    <lineage>
        <taxon>Eukaryota</taxon>
        <taxon>Viridiplantae</taxon>
        <taxon>Streptophyta</taxon>
        <taxon>Embryophyta</taxon>
        <taxon>Tracheophyta</taxon>
        <taxon>Lycopodiopsida</taxon>
        <taxon>Lycopodiales</taxon>
        <taxon>Lycopodiaceae</taxon>
        <taxon>Lycopodioideae</taxon>
        <taxon>Diphasiastrum</taxon>
    </lineage>
</organism>
<comment type="caution">
    <text evidence="1">The sequence shown here is derived from an EMBL/GenBank/DDBJ whole genome shotgun (WGS) entry which is preliminary data.</text>
</comment>